<evidence type="ECO:0000313" key="3">
    <source>
        <dbReference type="Proteomes" id="UP000593564"/>
    </source>
</evidence>
<name>A0A7J7H740_CAMSI</name>
<protein>
    <submittedName>
        <fullName evidence="2">Uncharacterized protein</fullName>
    </submittedName>
</protein>
<dbReference type="Proteomes" id="UP000593564">
    <property type="component" value="Unassembled WGS sequence"/>
</dbReference>
<keyword evidence="3" id="KW-1185">Reference proteome</keyword>
<gene>
    <name evidence="2" type="ORF">HYC85_014656</name>
</gene>
<evidence type="ECO:0000313" key="2">
    <source>
        <dbReference type="EMBL" id="KAF5948699.1"/>
    </source>
</evidence>
<dbReference type="EMBL" id="JACBKZ010000006">
    <property type="protein sequence ID" value="KAF5948699.1"/>
    <property type="molecule type" value="Genomic_DNA"/>
</dbReference>
<comment type="caution">
    <text evidence="2">The sequence shown here is derived from an EMBL/GenBank/DDBJ whole genome shotgun (WGS) entry which is preliminary data.</text>
</comment>
<reference evidence="3" key="1">
    <citation type="journal article" date="2020" name="Nat. Commun.">
        <title>Genome assembly of wild tea tree DASZ reveals pedigree and selection history of tea varieties.</title>
        <authorList>
            <person name="Zhang W."/>
            <person name="Zhang Y."/>
            <person name="Qiu H."/>
            <person name="Guo Y."/>
            <person name="Wan H."/>
            <person name="Zhang X."/>
            <person name="Scossa F."/>
            <person name="Alseekh S."/>
            <person name="Zhang Q."/>
            <person name="Wang P."/>
            <person name="Xu L."/>
            <person name="Schmidt M.H."/>
            <person name="Jia X."/>
            <person name="Li D."/>
            <person name="Zhu A."/>
            <person name="Guo F."/>
            <person name="Chen W."/>
            <person name="Ni D."/>
            <person name="Usadel B."/>
            <person name="Fernie A.R."/>
            <person name="Wen W."/>
        </authorList>
    </citation>
    <scope>NUCLEOTIDE SEQUENCE [LARGE SCALE GENOMIC DNA]</scope>
    <source>
        <strain evidence="3">cv. G240</strain>
    </source>
</reference>
<accession>A0A7J7H740</accession>
<evidence type="ECO:0000256" key="1">
    <source>
        <dbReference type="SAM" id="MobiDB-lite"/>
    </source>
</evidence>
<feature type="compositionally biased region" description="Basic and acidic residues" evidence="1">
    <location>
        <begin position="1"/>
        <end position="15"/>
    </location>
</feature>
<sequence>MNTYPKKMDMHKNTEGSKPTPPDLISNLPDCLLCSILLSKRAFFPTGGDTNGGLSLSLAFYFNLKRMTKPCREIFQQATKLREKKDELAKHLLDTIPITGDVLSSQTSPVTACRLVFFGGPLS</sequence>
<reference evidence="2 3" key="2">
    <citation type="submission" date="2020-07" db="EMBL/GenBank/DDBJ databases">
        <title>Genome assembly of wild tea tree DASZ reveals pedigree and selection history of tea varieties.</title>
        <authorList>
            <person name="Zhang W."/>
        </authorList>
    </citation>
    <scope>NUCLEOTIDE SEQUENCE [LARGE SCALE GENOMIC DNA]</scope>
    <source>
        <strain evidence="3">cv. G240</strain>
        <tissue evidence="2">Leaf</tissue>
    </source>
</reference>
<feature type="region of interest" description="Disordered" evidence="1">
    <location>
        <begin position="1"/>
        <end position="21"/>
    </location>
</feature>
<organism evidence="2 3">
    <name type="scientific">Camellia sinensis</name>
    <name type="common">Tea plant</name>
    <name type="synonym">Thea sinensis</name>
    <dbReference type="NCBI Taxonomy" id="4442"/>
    <lineage>
        <taxon>Eukaryota</taxon>
        <taxon>Viridiplantae</taxon>
        <taxon>Streptophyta</taxon>
        <taxon>Embryophyta</taxon>
        <taxon>Tracheophyta</taxon>
        <taxon>Spermatophyta</taxon>
        <taxon>Magnoliopsida</taxon>
        <taxon>eudicotyledons</taxon>
        <taxon>Gunneridae</taxon>
        <taxon>Pentapetalae</taxon>
        <taxon>asterids</taxon>
        <taxon>Ericales</taxon>
        <taxon>Theaceae</taxon>
        <taxon>Camellia</taxon>
    </lineage>
</organism>
<dbReference type="AlphaFoldDB" id="A0A7J7H740"/>
<proteinExistence type="predicted"/>